<feature type="transmembrane region" description="Helical" evidence="1">
    <location>
        <begin position="102"/>
        <end position="126"/>
    </location>
</feature>
<dbReference type="AlphaFoldDB" id="A0A411PJA5"/>
<sequence>MNLSLITSHNRERLPLLVLAVISLFWSYFYLADSALNDFGQDRPEWLLLVDVFITVPLVCFVYIRDTKQAALKVLVYCSLLVLLGSFIIPETEKRIWPWFESLRYALVAGFVLLELLSIATVVWAIKAAFIREQDLDQAIKDSICRYFSAVPEAVGRLLMVETRVWSYLLFAHKVKPQHFEGEWHFYSDLKDGTQSNQLGFIMIMLFELPIVHLLLHYMVSPWAATVVSVLTLIGMVFFIAEYRALGKRPVSLKRDKLIVRYSVWNPQYIAYEDIAEINLNKEYIKRGKGIKRYNLTGAPNVELVLNSGDKVYLGVNNPSSLVDALNHLR</sequence>
<keyword evidence="1" id="KW-1133">Transmembrane helix</keyword>
<reference evidence="2 3" key="1">
    <citation type="submission" date="2019-02" db="EMBL/GenBank/DDBJ databases">
        <title>Shewanella sp. D4-2 isolated from Dokdo Island.</title>
        <authorList>
            <person name="Baek K."/>
        </authorList>
    </citation>
    <scope>NUCLEOTIDE SEQUENCE [LARGE SCALE GENOMIC DNA]</scope>
    <source>
        <strain evidence="2 3">D4-2</strain>
    </source>
</reference>
<organism evidence="2 3">
    <name type="scientific">Shewanella maritima</name>
    <dbReference type="NCBI Taxonomy" id="2520507"/>
    <lineage>
        <taxon>Bacteria</taxon>
        <taxon>Pseudomonadati</taxon>
        <taxon>Pseudomonadota</taxon>
        <taxon>Gammaproteobacteria</taxon>
        <taxon>Alteromonadales</taxon>
        <taxon>Shewanellaceae</taxon>
        <taxon>Shewanella</taxon>
    </lineage>
</organism>
<feature type="transmembrane region" description="Helical" evidence="1">
    <location>
        <begin position="199"/>
        <end position="216"/>
    </location>
</feature>
<evidence type="ECO:0000256" key="1">
    <source>
        <dbReference type="SAM" id="Phobius"/>
    </source>
</evidence>
<proteinExistence type="predicted"/>
<evidence type="ECO:0008006" key="4">
    <source>
        <dbReference type="Google" id="ProtNLM"/>
    </source>
</evidence>
<dbReference type="OrthoDB" id="5916863at2"/>
<keyword evidence="1" id="KW-0812">Transmembrane</keyword>
<evidence type="ECO:0000313" key="2">
    <source>
        <dbReference type="EMBL" id="QBF83615.1"/>
    </source>
</evidence>
<name>A0A411PJA5_9GAMM</name>
<feature type="transmembrane region" description="Helical" evidence="1">
    <location>
        <begin position="222"/>
        <end position="241"/>
    </location>
</feature>
<dbReference type="Proteomes" id="UP000291106">
    <property type="component" value="Chromosome"/>
</dbReference>
<accession>A0A411PJA5</accession>
<keyword evidence="1" id="KW-0472">Membrane</keyword>
<keyword evidence="3" id="KW-1185">Reference proteome</keyword>
<evidence type="ECO:0000313" key="3">
    <source>
        <dbReference type="Proteomes" id="UP000291106"/>
    </source>
</evidence>
<dbReference type="EMBL" id="CP036200">
    <property type="protein sequence ID" value="QBF83615.1"/>
    <property type="molecule type" value="Genomic_DNA"/>
</dbReference>
<feature type="transmembrane region" description="Helical" evidence="1">
    <location>
        <begin position="46"/>
        <end position="64"/>
    </location>
</feature>
<gene>
    <name evidence="2" type="ORF">EXU30_13605</name>
</gene>
<dbReference type="RefSeq" id="WP_130600905.1">
    <property type="nucleotide sequence ID" value="NZ_CP036200.1"/>
</dbReference>
<feature type="transmembrane region" description="Helical" evidence="1">
    <location>
        <begin position="12"/>
        <end position="31"/>
    </location>
</feature>
<feature type="transmembrane region" description="Helical" evidence="1">
    <location>
        <begin position="71"/>
        <end position="90"/>
    </location>
</feature>
<dbReference type="KEGG" id="smai:EXU30_13605"/>
<protein>
    <recommendedName>
        <fullName evidence="4">PH domain-containing protein</fullName>
    </recommendedName>
</protein>